<dbReference type="RefSeq" id="WP_394827560.1">
    <property type="nucleotide sequence ID" value="NZ_CP089984.1"/>
</dbReference>
<reference evidence="1 2" key="1">
    <citation type="submission" date="2021-12" db="EMBL/GenBank/DDBJ databases">
        <title>Discovery of the Pendulisporaceae a myxobacterial family with distinct sporulation behavior and unique specialized metabolism.</title>
        <authorList>
            <person name="Garcia R."/>
            <person name="Popoff A."/>
            <person name="Bader C.D."/>
            <person name="Loehr J."/>
            <person name="Walesch S."/>
            <person name="Walt C."/>
            <person name="Boldt J."/>
            <person name="Bunk B."/>
            <person name="Haeckl F.J.F.P.J."/>
            <person name="Gunesch A.P."/>
            <person name="Birkelbach J."/>
            <person name="Nuebel U."/>
            <person name="Pietschmann T."/>
            <person name="Bach T."/>
            <person name="Mueller R."/>
        </authorList>
    </citation>
    <scope>NUCLEOTIDE SEQUENCE [LARGE SCALE GENOMIC DNA]</scope>
    <source>
        <strain evidence="1 2">MSr11954</strain>
    </source>
</reference>
<evidence type="ECO:0000313" key="2">
    <source>
        <dbReference type="Proteomes" id="UP001370348"/>
    </source>
</evidence>
<protein>
    <submittedName>
        <fullName evidence="1">Uncharacterized protein</fullName>
    </submittedName>
</protein>
<name>A0ABZ2M3T9_9BACT</name>
<sequence>MFGKRVTNWVVLDKAGKLKAFKWTLPVTAVENVPSGVTSDVRFWMKVPTEFSTQTVFTGMSYDYLPHGHAPAGVYNVPHWENHFITFSQEESVAINCKNPKYPKDNLLPPDPGWFILPPPDNCVAGMGLHAVNAGMPEFNKEDFTKSFVPDYYDGKFASLEAKATSKMLIQRKSFEMIAPNVPAPRASLLPGKIEVTYYRLPDTYVFSMTDFTEARVVAPE</sequence>
<dbReference type="EMBL" id="CP089984">
    <property type="protein sequence ID" value="WXB17918.1"/>
    <property type="molecule type" value="Genomic_DNA"/>
</dbReference>
<dbReference type="Proteomes" id="UP001370348">
    <property type="component" value="Chromosome"/>
</dbReference>
<accession>A0ABZ2M3T9</accession>
<keyword evidence="2" id="KW-1185">Reference proteome</keyword>
<evidence type="ECO:0000313" key="1">
    <source>
        <dbReference type="EMBL" id="WXB17918.1"/>
    </source>
</evidence>
<organism evidence="1 2">
    <name type="scientific">Pendulispora albinea</name>
    <dbReference type="NCBI Taxonomy" id="2741071"/>
    <lineage>
        <taxon>Bacteria</taxon>
        <taxon>Pseudomonadati</taxon>
        <taxon>Myxococcota</taxon>
        <taxon>Myxococcia</taxon>
        <taxon>Myxococcales</taxon>
        <taxon>Sorangiineae</taxon>
        <taxon>Pendulisporaceae</taxon>
        <taxon>Pendulispora</taxon>
    </lineage>
</organism>
<proteinExistence type="predicted"/>
<gene>
    <name evidence="1" type="ORF">LZC94_11715</name>
</gene>